<feature type="compositionally biased region" description="Low complexity" evidence="1">
    <location>
        <begin position="493"/>
        <end position="502"/>
    </location>
</feature>
<evidence type="ECO:0000256" key="1">
    <source>
        <dbReference type="SAM" id="MobiDB-lite"/>
    </source>
</evidence>
<proteinExistence type="predicted"/>
<feature type="region of interest" description="Disordered" evidence="1">
    <location>
        <begin position="465"/>
        <end position="535"/>
    </location>
</feature>
<sequence length="653" mass="74612">MLDCNFPKGFNNSTLLNSKFMRELEKDPICIDPAHEESYSQTSQLLDFESNSSMQQDSKTANFFPKLLNCDKGDNLPQILDMLAENESDGSIHSIIDYTQNNPNPSNAVKNSNKRVQDMSKTNNLLNKIDQRLKLIKSSKSTSNLVLPNKVTGKSKNLPKQSQDFENTEIAEHPSVDDPKILPNPTKEKYKKYITKQRSASRGVFEYEDMGKKSSAALKDIKNRPKQSICPSNKKISLHRRKSSIKMLSRVKKVEKNTENIDPDNCMEDTLSSRRKSIRKSNRKRKISPKIQKSFKRNVCPRTSNNGIGMRKTLDLRINSCKETDATNLKTPRTINTYKNSDYTSFGPSRLDFTKGSATSSHRKIYSTHEDKRSVKKKCHKSSKKATKSVKRKSSIESDKSPMKLSRRTSSCLFYSKTVKNPKSARGKIDETKKRREKVRIYLRSLYNDEINDVRKDLNALRTYGSTKSKHSDRSNRSKAYSNRSFKSRKSSVSRSNNRSKSPLNLVSSKSCRPSPNYLDDKSKVKSSKEPKIKGILKNKTIKPMKDLKYSPNYNCNRKFTAKQTHCPIARKKSIKNLQKPGSEFMSPGCQTFSSHTPRYHLNKDIKLDLKKQCGFSGSLKKDINQHKVKRFKKTLVGSNMRSLKSSRASSKK</sequence>
<feature type="compositionally biased region" description="Basic and acidic residues" evidence="1">
    <location>
        <begin position="519"/>
        <end position="533"/>
    </location>
</feature>
<protein>
    <submittedName>
        <fullName evidence="2">Uncharacterized protein</fullName>
    </submittedName>
</protein>
<feature type="compositionally biased region" description="Basic residues" evidence="1">
    <location>
        <begin position="374"/>
        <end position="393"/>
    </location>
</feature>
<feature type="region of interest" description="Disordered" evidence="1">
    <location>
        <begin position="266"/>
        <end position="288"/>
    </location>
</feature>
<comment type="caution">
    <text evidence="2">The sequence shown here is derived from an EMBL/GenBank/DDBJ whole genome shotgun (WGS) entry which is preliminary data.</text>
</comment>
<feature type="compositionally biased region" description="Polar residues" evidence="1">
    <location>
        <begin position="503"/>
        <end position="514"/>
    </location>
</feature>
<accession>A0AAD1Y0G9</accession>
<dbReference type="AlphaFoldDB" id="A0AAD1Y0G9"/>
<name>A0AAD1Y0G9_EUPCR</name>
<dbReference type="Proteomes" id="UP001295684">
    <property type="component" value="Unassembled WGS sequence"/>
</dbReference>
<evidence type="ECO:0000313" key="3">
    <source>
        <dbReference type="Proteomes" id="UP001295684"/>
    </source>
</evidence>
<evidence type="ECO:0000313" key="2">
    <source>
        <dbReference type="EMBL" id="CAI2382323.1"/>
    </source>
</evidence>
<organism evidence="2 3">
    <name type="scientific">Euplotes crassus</name>
    <dbReference type="NCBI Taxonomy" id="5936"/>
    <lineage>
        <taxon>Eukaryota</taxon>
        <taxon>Sar</taxon>
        <taxon>Alveolata</taxon>
        <taxon>Ciliophora</taxon>
        <taxon>Intramacronucleata</taxon>
        <taxon>Spirotrichea</taxon>
        <taxon>Hypotrichia</taxon>
        <taxon>Euplotida</taxon>
        <taxon>Euplotidae</taxon>
        <taxon>Moneuplotes</taxon>
    </lineage>
</organism>
<dbReference type="EMBL" id="CAMPGE010024489">
    <property type="protein sequence ID" value="CAI2382323.1"/>
    <property type="molecule type" value="Genomic_DNA"/>
</dbReference>
<feature type="region of interest" description="Disordered" evidence="1">
    <location>
        <begin position="354"/>
        <end position="404"/>
    </location>
</feature>
<reference evidence="2" key="1">
    <citation type="submission" date="2023-07" db="EMBL/GenBank/DDBJ databases">
        <authorList>
            <consortium name="AG Swart"/>
            <person name="Singh M."/>
            <person name="Singh A."/>
            <person name="Seah K."/>
            <person name="Emmerich C."/>
        </authorList>
    </citation>
    <scope>NUCLEOTIDE SEQUENCE</scope>
    <source>
        <strain evidence="2">DP1</strain>
    </source>
</reference>
<feature type="compositionally biased region" description="Basic residues" evidence="1">
    <location>
        <begin position="273"/>
        <end position="288"/>
    </location>
</feature>
<gene>
    <name evidence="2" type="ORF">ECRASSUSDP1_LOCUS23793</name>
</gene>
<keyword evidence="3" id="KW-1185">Reference proteome</keyword>